<protein>
    <recommendedName>
        <fullName evidence="4">Integral membrane protein</fullName>
    </recommendedName>
</protein>
<keyword evidence="3" id="KW-1185">Reference proteome</keyword>
<feature type="transmembrane region" description="Helical" evidence="1">
    <location>
        <begin position="6"/>
        <end position="26"/>
    </location>
</feature>
<organism evidence="2 3">
    <name type="scientific">Thermomonospora umbrina</name>
    <dbReference type="NCBI Taxonomy" id="111806"/>
    <lineage>
        <taxon>Bacteria</taxon>
        <taxon>Bacillati</taxon>
        <taxon>Actinomycetota</taxon>
        <taxon>Actinomycetes</taxon>
        <taxon>Streptosporangiales</taxon>
        <taxon>Thermomonosporaceae</taxon>
        <taxon>Thermomonospora</taxon>
    </lineage>
</organism>
<name>A0A3D9SS08_9ACTN</name>
<dbReference type="AlphaFoldDB" id="A0A3D9SS08"/>
<keyword evidence="1" id="KW-0812">Transmembrane</keyword>
<evidence type="ECO:0008006" key="4">
    <source>
        <dbReference type="Google" id="ProtNLM"/>
    </source>
</evidence>
<gene>
    <name evidence="2" type="ORF">DFJ69_4217</name>
</gene>
<keyword evidence="1" id="KW-1133">Transmembrane helix</keyword>
<evidence type="ECO:0000313" key="2">
    <source>
        <dbReference type="EMBL" id="REE98722.1"/>
    </source>
</evidence>
<dbReference type="Proteomes" id="UP000256661">
    <property type="component" value="Unassembled WGS sequence"/>
</dbReference>
<comment type="caution">
    <text evidence="2">The sequence shown here is derived from an EMBL/GenBank/DDBJ whole genome shotgun (WGS) entry which is preliminary data.</text>
</comment>
<feature type="transmembrane region" description="Helical" evidence="1">
    <location>
        <begin position="33"/>
        <end position="55"/>
    </location>
</feature>
<dbReference type="RefSeq" id="WP_147312379.1">
    <property type="nucleotide sequence ID" value="NZ_QTTT01000001.1"/>
</dbReference>
<feature type="transmembrane region" description="Helical" evidence="1">
    <location>
        <begin position="67"/>
        <end position="83"/>
    </location>
</feature>
<accession>A0A3D9SS08</accession>
<evidence type="ECO:0000313" key="3">
    <source>
        <dbReference type="Proteomes" id="UP000256661"/>
    </source>
</evidence>
<evidence type="ECO:0000256" key="1">
    <source>
        <dbReference type="SAM" id="Phobius"/>
    </source>
</evidence>
<keyword evidence="1" id="KW-0472">Membrane</keyword>
<proteinExistence type="predicted"/>
<sequence length="112" mass="11353">MEAIRVVLFVCHFTALAVLLCGLVAGRDPLAKASVAVLGAAAAMLVTGVLLVVVQVARDLPVNGPKVAVKAGLAVAVLGCALWARRSARDGGPRLWAGGLTIANAVVAMAWN</sequence>
<reference evidence="2 3" key="1">
    <citation type="submission" date="2018-08" db="EMBL/GenBank/DDBJ databases">
        <title>Sequencing the genomes of 1000 actinobacteria strains.</title>
        <authorList>
            <person name="Klenk H.-P."/>
        </authorList>
    </citation>
    <scope>NUCLEOTIDE SEQUENCE [LARGE SCALE GENOMIC DNA]</scope>
    <source>
        <strain evidence="2 3">DSM 43927</strain>
    </source>
</reference>
<dbReference type="EMBL" id="QTTT01000001">
    <property type="protein sequence ID" value="REE98722.1"/>
    <property type="molecule type" value="Genomic_DNA"/>
</dbReference>